<evidence type="ECO:0000313" key="3">
    <source>
        <dbReference type="Proteomes" id="UP001652445"/>
    </source>
</evidence>
<feature type="transmembrane region" description="Helical" evidence="1">
    <location>
        <begin position="141"/>
        <end position="164"/>
    </location>
</feature>
<dbReference type="RefSeq" id="WP_262688459.1">
    <property type="nucleotide sequence ID" value="NZ_JAOQIO010000124.1"/>
</dbReference>
<keyword evidence="1" id="KW-0472">Membrane</keyword>
<accession>A0ABT2USY0</accession>
<organism evidence="2 3">
    <name type="scientific">Paenibacillus baimaensis</name>
    <dbReference type="NCBI Taxonomy" id="2982185"/>
    <lineage>
        <taxon>Bacteria</taxon>
        <taxon>Bacillati</taxon>
        <taxon>Bacillota</taxon>
        <taxon>Bacilli</taxon>
        <taxon>Bacillales</taxon>
        <taxon>Paenibacillaceae</taxon>
        <taxon>Paenibacillus</taxon>
    </lineage>
</organism>
<name>A0ABT2USY0_9BACL</name>
<sequence>MFHKGLWFQHYKQSKYILWALWLVAAFSGFQMYSHANNVVANLESSLKNNYKFQYYFNAELDTVSMLQLLICIGLPAFLVGFSRSNQSLEYMYAMPVKREHIFLSKWMLGIVHIIGASTFGLLLQLIVIHTTILNNYLTDGIFWVYYLHQLLILCGVFSFSLWLGFIGGSFFSQVAFSVIFLLLPYLLFGLIKEAISLHFFAFGVMKLTDSWVFSQAANRFFENISFPIKLLNISQLINMNSDLQRGGSMEYIESLRLTYYGMMSFLVPLLVTLGSVWGMLRMAVTARNENNGKVLLNNKLRPYLVAGVVVCAFLFGGAVLEGTLGNHYYGSDGTEHGRYLENIAIYYAAALGSAGIGYYLIKKWLGSKQQLSKN</sequence>
<proteinExistence type="predicted"/>
<dbReference type="PANTHER" id="PTHR39177:SF1">
    <property type="entry name" value="ABC TRANSPORTER PERMEASE YTRC-RELATED"/>
    <property type="match status" value="1"/>
</dbReference>
<dbReference type="PANTHER" id="PTHR39177">
    <property type="entry name" value="ABC TRANSPORTER PERMEASE YTRC-RELATED"/>
    <property type="match status" value="1"/>
</dbReference>
<keyword evidence="1" id="KW-0812">Transmembrane</keyword>
<evidence type="ECO:0000313" key="2">
    <source>
        <dbReference type="EMBL" id="MCU6797730.1"/>
    </source>
</evidence>
<reference evidence="2 3" key="1">
    <citation type="submission" date="2022-09" db="EMBL/GenBank/DDBJ databases">
        <authorList>
            <person name="Han X.L."/>
            <person name="Wang Q."/>
            <person name="Lu T."/>
        </authorList>
    </citation>
    <scope>NUCLEOTIDE SEQUENCE [LARGE SCALE GENOMIC DNA]</scope>
    <source>
        <strain evidence="2 3">WQ 127069</strain>
    </source>
</reference>
<feature type="transmembrane region" description="Helical" evidence="1">
    <location>
        <begin position="301"/>
        <end position="325"/>
    </location>
</feature>
<feature type="transmembrane region" description="Helical" evidence="1">
    <location>
        <begin position="171"/>
        <end position="192"/>
    </location>
</feature>
<evidence type="ECO:0000256" key="1">
    <source>
        <dbReference type="SAM" id="Phobius"/>
    </source>
</evidence>
<keyword evidence="1" id="KW-1133">Transmembrane helix</keyword>
<keyword evidence="3" id="KW-1185">Reference proteome</keyword>
<comment type="caution">
    <text evidence="2">The sequence shown here is derived from an EMBL/GenBank/DDBJ whole genome shotgun (WGS) entry which is preliminary data.</text>
</comment>
<feature type="transmembrane region" description="Helical" evidence="1">
    <location>
        <begin position="258"/>
        <end position="281"/>
    </location>
</feature>
<feature type="transmembrane region" description="Helical" evidence="1">
    <location>
        <begin position="345"/>
        <end position="362"/>
    </location>
</feature>
<protein>
    <submittedName>
        <fullName evidence="2">ABC-2 transporter permease</fullName>
    </submittedName>
</protein>
<dbReference type="InterPro" id="IPR053046">
    <property type="entry name" value="ABC-5_transporter"/>
</dbReference>
<feature type="transmembrane region" description="Helical" evidence="1">
    <location>
        <begin position="63"/>
        <end position="82"/>
    </location>
</feature>
<gene>
    <name evidence="2" type="ORF">OB236_36975</name>
</gene>
<feature type="transmembrane region" description="Helical" evidence="1">
    <location>
        <begin position="103"/>
        <end position="129"/>
    </location>
</feature>
<dbReference type="Proteomes" id="UP001652445">
    <property type="component" value="Unassembled WGS sequence"/>
</dbReference>
<dbReference type="EMBL" id="JAOQIO010000124">
    <property type="protein sequence ID" value="MCU6797730.1"/>
    <property type="molecule type" value="Genomic_DNA"/>
</dbReference>